<keyword evidence="2" id="KW-0378">Hydrolase</keyword>
<dbReference type="PANTHER" id="PTHR10161">
    <property type="entry name" value="TARTRATE-RESISTANT ACID PHOSPHATASE TYPE 5"/>
    <property type="match status" value="1"/>
</dbReference>
<dbReference type="SUPFAM" id="SSF56300">
    <property type="entry name" value="Metallo-dependent phosphatases"/>
    <property type="match status" value="1"/>
</dbReference>
<accession>A0ABU0TCW9</accession>
<comment type="caution">
    <text evidence="4">The sequence shown here is derived from an EMBL/GenBank/DDBJ whole genome shotgun (WGS) entry which is preliminary data.</text>
</comment>
<evidence type="ECO:0000313" key="4">
    <source>
        <dbReference type="EMBL" id="MDQ1094931.1"/>
    </source>
</evidence>
<dbReference type="InterPro" id="IPR051558">
    <property type="entry name" value="Metallophosphoesterase_PAP"/>
</dbReference>
<gene>
    <name evidence="4" type="ORF">QE404_000078</name>
</gene>
<evidence type="ECO:0000313" key="5">
    <source>
        <dbReference type="Proteomes" id="UP001225072"/>
    </source>
</evidence>
<organism evidence="4 5">
    <name type="scientific">Chryseobacterium camelliae</name>
    <dbReference type="NCBI Taxonomy" id="1265445"/>
    <lineage>
        <taxon>Bacteria</taxon>
        <taxon>Pseudomonadati</taxon>
        <taxon>Bacteroidota</taxon>
        <taxon>Flavobacteriia</taxon>
        <taxon>Flavobacteriales</taxon>
        <taxon>Weeksellaceae</taxon>
        <taxon>Chryseobacterium group</taxon>
        <taxon>Chryseobacterium</taxon>
    </lineage>
</organism>
<dbReference type="EMBL" id="JAUTAL010000001">
    <property type="protein sequence ID" value="MDQ1094931.1"/>
    <property type="molecule type" value="Genomic_DNA"/>
</dbReference>
<evidence type="ECO:0000259" key="3">
    <source>
        <dbReference type="Pfam" id="PF00149"/>
    </source>
</evidence>
<sequence length="1238" mass="141461">MNLSLKTHLKRFSVPLRFLLVPSLLYSCATYTVKKGKNLSETDASRSMPENDFKIFLIGDAGNADEAQAQYTLNTLKNKLDSADQNSMLIFLGDNIYPSGMPEEGDPGYALAKQKLEDQLAVTRNFKGRTLVIPGNHDWYHGLNGLKAQENMVKAYMKDKKAFLPKNSCPIDDISLTDDIKLIVIDTEWALTNWDKEPGINKDCDIKTREGLYTEFKHLINKNQDKRIIVALHHPIISSGTHAGYSSAASNLFLLESKIPAPGIATVVNVLRSTSGASPEDILNRHYAELANRLKSMAQDKDNIIFVSGHDHNLQYHEAGNIRQIISGAGSKTNPATIARPTDFSYGGSGFAVLNIRKDESTDVEFFSTKDRKFEKLAQIIVMDKPKPLSNTYPSVLPATVTSTIYPEKLTQKRKFYRWLWGDHYRKYYGMPIEAPTANIAELDGGYTPFREGGGNQSNSLRLKAKNGQEFVMRSVKKSAVRFLNNMAFRQSTFGNELQNTFPERFLLDFYTANHPFTSFSVGNMADKLDIFHSNPRLYYIPKQQALGKYNDHHGDELYMVEERFSADPKTLKSLDDARDILSTDDVLRNLTKSAKYSVDQEAYIRARLFDMLIGDWDRHADQWKWAEYKDGDKIIYKPIPRDHDQAFSKYDGAAFKIIMNVPVIRHMKTFKSDIRNIKWLNREPYPLDLVFLKGSSEKDWTTQAQYIQQHLTNSDIDEAFTNLPKEVQDETITDIQQKLKSRKEKLQDYAFQYYDVLQKKVPLAGTVHPDKFVITKNGDSVQVQQYRLGKNNENPELVFEKTYSDTKTRELWIYGLEDDDIYEVSGEGKPKMNIRLIGGYNHDTYNVSNGNRVKIYDFKSQKNTYNDGSASKRITNDYNVNTYDYQHPKYNFVAGLPNADFNPDDGVIFGFLANYTVNNFIQDPYTQKHSLKANLYTATGGFNLVYKGIFKKAISGWDFNLDASYTTPRFTENFFGLSNESEYDRKETKRWYNRARISRFFFAPSVSKKGWNNIQNQFQLTFENNKVQRNGDRFVDISPDVRQEVFNDQQFGGANYTFSYKNVDNSAFPTFGFELVGNVAWKANLADYNRNFAILSGRLSFDHKLDKRGRFVLANSSNGMWISNNDFEFYQAASIGGNNGMRAFRNDRFSGKSSFTNNSEIRWDFGRIRNNIAPANMGILIGYDIGRVLNDNEDSQKWHQSVGAGFWLSIVEMFSARLNYFHGSDGGRISAGVGMTF</sequence>
<dbReference type="PANTHER" id="PTHR10161:SF14">
    <property type="entry name" value="TARTRATE-RESISTANT ACID PHOSPHATASE TYPE 5"/>
    <property type="match status" value="1"/>
</dbReference>
<dbReference type="RefSeq" id="WP_307445190.1">
    <property type="nucleotide sequence ID" value="NZ_JAUTAL010000001.1"/>
</dbReference>
<evidence type="ECO:0000256" key="1">
    <source>
        <dbReference type="ARBA" id="ARBA00022729"/>
    </source>
</evidence>
<dbReference type="Proteomes" id="UP001225072">
    <property type="component" value="Unassembled WGS sequence"/>
</dbReference>
<proteinExistence type="predicted"/>
<dbReference type="Gene3D" id="3.60.21.10">
    <property type="match status" value="1"/>
</dbReference>
<evidence type="ECO:0000256" key="2">
    <source>
        <dbReference type="ARBA" id="ARBA00022801"/>
    </source>
</evidence>
<feature type="domain" description="Calcineurin-like phosphoesterase" evidence="3">
    <location>
        <begin position="53"/>
        <end position="248"/>
    </location>
</feature>
<dbReference type="PROSITE" id="PS51257">
    <property type="entry name" value="PROKAR_LIPOPROTEIN"/>
    <property type="match status" value="1"/>
</dbReference>
<dbReference type="Pfam" id="PF00149">
    <property type="entry name" value="Metallophos"/>
    <property type="match status" value="1"/>
</dbReference>
<dbReference type="InterPro" id="IPR029052">
    <property type="entry name" value="Metallo-depent_PP-like"/>
</dbReference>
<keyword evidence="5" id="KW-1185">Reference proteome</keyword>
<name>A0ABU0TCW9_9FLAO</name>
<reference evidence="4 5" key="1">
    <citation type="submission" date="2023-07" db="EMBL/GenBank/DDBJ databases">
        <title>Functional and genomic diversity of the sorghum phyllosphere microbiome.</title>
        <authorList>
            <person name="Shade A."/>
        </authorList>
    </citation>
    <scope>NUCLEOTIDE SEQUENCE [LARGE SCALE GENOMIC DNA]</scope>
    <source>
        <strain evidence="4 5">SORGH_AS_1064</strain>
    </source>
</reference>
<protein>
    <recommendedName>
        <fullName evidence="3">Calcineurin-like phosphoesterase domain-containing protein</fullName>
    </recommendedName>
</protein>
<dbReference type="InterPro" id="IPR004843">
    <property type="entry name" value="Calcineurin-like_PHP"/>
</dbReference>
<dbReference type="Gene3D" id="2.40.160.50">
    <property type="entry name" value="membrane protein fhac: a member of the omp85/tpsb transporter family"/>
    <property type="match status" value="1"/>
</dbReference>
<keyword evidence="1" id="KW-0732">Signal</keyword>